<dbReference type="InterPro" id="IPR024647">
    <property type="entry name" value="DNA_pol_a_cat_su_N"/>
</dbReference>
<dbReference type="Gene3D" id="1.10.132.60">
    <property type="entry name" value="DNA polymerase family B, C-terminal domain"/>
    <property type="match status" value="1"/>
</dbReference>
<dbReference type="GO" id="GO:0006273">
    <property type="term" value="P:lagging strand elongation"/>
    <property type="evidence" value="ECO:0007669"/>
    <property type="project" value="TreeGrafter"/>
</dbReference>
<dbReference type="Pfam" id="PF00136">
    <property type="entry name" value="DNA_pol_B"/>
    <property type="match status" value="1"/>
</dbReference>
<dbReference type="GO" id="GO:0003682">
    <property type="term" value="F:chromatin binding"/>
    <property type="evidence" value="ECO:0007669"/>
    <property type="project" value="TreeGrafter"/>
</dbReference>
<dbReference type="GO" id="GO:0003697">
    <property type="term" value="F:single-stranded DNA binding"/>
    <property type="evidence" value="ECO:0007669"/>
    <property type="project" value="TreeGrafter"/>
</dbReference>
<evidence type="ECO:0000259" key="14">
    <source>
        <dbReference type="Pfam" id="PF00136"/>
    </source>
</evidence>
<dbReference type="CDD" id="cd05532">
    <property type="entry name" value="POLBc_alpha"/>
    <property type="match status" value="1"/>
</dbReference>
<dbReference type="PANTHER" id="PTHR45861">
    <property type="entry name" value="DNA POLYMERASE ALPHA CATALYTIC SUBUNIT"/>
    <property type="match status" value="1"/>
</dbReference>
<evidence type="ECO:0000313" key="19">
    <source>
        <dbReference type="Proteomes" id="UP001201163"/>
    </source>
</evidence>
<evidence type="ECO:0000256" key="7">
    <source>
        <dbReference type="ARBA" id="ARBA00022771"/>
    </source>
</evidence>
<evidence type="ECO:0000256" key="2">
    <source>
        <dbReference type="ARBA" id="ARBA00005755"/>
    </source>
</evidence>
<dbReference type="InterPro" id="IPR023211">
    <property type="entry name" value="DNA_pol_palm_dom_sf"/>
</dbReference>
<dbReference type="InterPro" id="IPR015088">
    <property type="entry name" value="Znf_DNA-dir_DNA_pol_B_alpha"/>
</dbReference>
<evidence type="ECO:0000256" key="3">
    <source>
        <dbReference type="ARBA" id="ARBA00022679"/>
    </source>
</evidence>
<dbReference type="InterPro" id="IPR045846">
    <property type="entry name" value="POLBc_alpha"/>
</dbReference>
<dbReference type="GO" id="GO:0005658">
    <property type="term" value="C:alpha DNA polymerase:primase complex"/>
    <property type="evidence" value="ECO:0007669"/>
    <property type="project" value="UniProtKB-ARBA"/>
</dbReference>
<dbReference type="EC" id="2.7.7.7" evidence="12"/>
<gene>
    <name evidence="18" type="ORF">EDB92DRAFT_1983362</name>
</gene>
<dbReference type="SUPFAM" id="SSF56672">
    <property type="entry name" value="DNA/RNA polymerases"/>
    <property type="match status" value="1"/>
</dbReference>
<dbReference type="FunFam" id="1.10.287.690:FF:000003">
    <property type="entry name" value="DNA polymerase"/>
    <property type="match status" value="1"/>
</dbReference>
<dbReference type="InterPro" id="IPR036397">
    <property type="entry name" value="RNaseH_sf"/>
</dbReference>
<feature type="domain" description="DNA polymerase alpha catalytic subunit N-terminal" evidence="17">
    <location>
        <begin position="17"/>
        <end position="76"/>
    </location>
</feature>
<organism evidence="18 19">
    <name type="scientific">Lactarius akahatsu</name>
    <dbReference type="NCBI Taxonomy" id="416441"/>
    <lineage>
        <taxon>Eukaryota</taxon>
        <taxon>Fungi</taxon>
        <taxon>Dikarya</taxon>
        <taxon>Basidiomycota</taxon>
        <taxon>Agaricomycotina</taxon>
        <taxon>Agaricomycetes</taxon>
        <taxon>Russulales</taxon>
        <taxon>Russulaceae</taxon>
        <taxon>Lactarius</taxon>
    </lineage>
</organism>
<dbReference type="InterPro" id="IPR017964">
    <property type="entry name" value="DNA-dir_DNA_pol_B_CS"/>
</dbReference>
<sequence length="1442" mass="162423">MADRSRRDRQAKADKFAALKLARQGGRREWKEEDVEIYDEVTEDQYKSVVQGRLAKDDFVIDDGVGDYVDNGMDDWGNRDDDAQDDSGDEVVHRSTKTKQGKNKPKGQTKSKPAPPATTSLSAYRPAVSDEQENAFMSGLLGDWDVTDSLAASKVTPRKRKPAPKYRYDDRSSSPGPSTSKSNVHASRGNYGLRDTIADTSSDGFLSDGLDIGNDLSSDDGLLTSPKKKVRTEAKGIAPTIEKMGAMGVVGPVDADGDEFDYAFDDIPIHDLMETDEKPIMKPKVEPPNEKVPKLGVNNAAVKKEESPSWLSVYDSLTVKTDETFGKLGSGVAVSSSSTHASTISALEEDGSFRFFWLDYLEHEGVLYFIGKTLDKNSKSYVSCCVTVANLQRNLFVLPRPYQLDGEGFETDIVPDMQAVWKDFDQVRKKAGIKGWKAKFVKRKYAFGEPGVPREETQWLKVVYGFDESQIPANVTSPTFSRIFGCNTSAFELLVLKRKIMGPCWLQIKQPHVEYKGVSWCKFEVTVTDPKDINPFPETDLNAPRETPPLTIASLSIRTIVNHQDNIREIVCATARIWSNTQLDDPTPPEALPCTVHTLVRPLGRFPPGFEATVKSNAKGLISPMNNERMLLNSLLVTLHKADPDVLVGHDFLGVSLDILLHRMRELKADHWSRIGRFRRSKWPGIGRQGTNLRFLNGRLLCDLASDGAKSMISSTTWSMTEMCATHLKSIRQDIDAEDTASYFDDGVSTPERLITFVRHCELDAHYQMAIAAKVQVLPLTRQLTNLAGNSWNKTLNGGRAERNEYILLHEFHRLKYVCPDKQWGKKAAPVKVEPEEHGEGKRDNKYKGGLVFDPKRGLYDRFILVMDFNSLYPSIIQEYNIDFTTVDRQDSDDQNIPEPPVSGVPQGVLPRLIATLVNRRRQVKALMKDRSLPHAKWLQYDIKQQALKLTANSMYGCLGFEYSRFYAKPLAALTTFKGREILTHTRELAESLQLDVIYGDTDSVFVNSNVTELSEALKISAELKKAVNDRYKLLEIDLDGVFQRLLLLQKKKYAAIKVEDGLRTSTEVKGLDMKRREYCALSKTVSQYVLDQILSGEATEIVVERIHEYLASIGEDVRGGKIKLDEFIIHKRLGKSPDDYPDAKSQPHVQVALRLRERNVAIRAGDVIPYIFCSEESDAGPSVQAERARHPDELRKGGTETQIDYEYYLAHQILPPIERLCDPIEGTDRARLAECLGLDPGRYRSAVTETEDRRFSTLESRLPESERYKDAAPFVVRCRACEGSVAFAPVTNRADSLVKAKGVTCPMCGNSLGTASLQIQLECQIRVHINKYYEGWTVCDDPTCGNRARMMGVYGRRCLKDWCRGSVTFEYSDAMLYNQLRYFRYLFDIEKAVVTNPDEILALAANHGEFLQRMRRTVEGYLERNGRRWVDMSSLFSFMKV</sequence>
<dbReference type="GO" id="GO:0008270">
    <property type="term" value="F:zinc ion binding"/>
    <property type="evidence" value="ECO:0007669"/>
    <property type="project" value="UniProtKB-KW"/>
</dbReference>
<dbReference type="Pfam" id="PF08996">
    <property type="entry name" value="zf-DNA_Pol"/>
    <property type="match status" value="1"/>
</dbReference>
<dbReference type="PANTHER" id="PTHR45861:SF1">
    <property type="entry name" value="DNA POLYMERASE ALPHA CATALYTIC SUBUNIT"/>
    <property type="match status" value="1"/>
</dbReference>
<dbReference type="InterPro" id="IPR038256">
    <property type="entry name" value="Pol_alpha_znc_sf"/>
</dbReference>
<name>A0AAD4LRY2_9AGAM</name>
<keyword evidence="8" id="KW-0862">Zinc</keyword>
<dbReference type="FunFam" id="3.30.420.10:FF:000036">
    <property type="entry name" value="DNA polymerase"/>
    <property type="match status" value="1"/>
</dbReference>
<evidence type="ECO:0000256" key="11">
    <source>
        <dbReference type="ARBA" id="ARBA00023242"/>
    </source>
</evidence>
<evidence type="ECO:0000259" key="17">
    <source>
        <dbReference type="Pfam" id="PF12254"/>
    </source>
</evidence>
<comment type="caution">
    <text evidence="18">The sequence shown here is derived from an EMBL/GenBank/DDBJ whole genome shotgun (WGS) entry which is preliminary data.</text>
</comment>
<feature type="compositionally biased region" description="Polar residues" evidence="13">
    <location>
        <begin position="110"/>
        <end position="122"/>
    </location>
</feature>
<dbReference type="CDD" id="cd05776">
    <property type="entry name" value="DNA_polB_alpha_exo"/>
    <property type="match status" value="1"/>
</dbReference>
<accession>A0AAD4LRY2</accession>
<dbReference type="Pfam" id="PF12254">
    <property type="entry name" value="DNA_pol_alpha_N"/>
    <property type="match status" value="1"/>
</dbReference>
<feature type="region of interest" description="Disordered" evidence="13">
    <location>
        <begin position="151"/>
        <end position="188"/>
    </location>
</feature>
<dbReference type="FunFam" id="3.30.70.2820:FF:000001">
    <property type="entry name" value="DNA polymerase"/>
    <property type="match status" value="1"/>
</dbReference>
<dbReference type="NCBIfam" id="TIGR00592">
    <property type="entry name" value="pol2"/>
    <property type="match status" value="1"/>
</dbReference>
<dbReference type="GO" id="GO:0006272">
    <property type="term" value="P:leading strand elongation"/>
    <property type="evidence" value="ECO:0007669"/>
    <property type="project" value="TreeGrafter"/>
</dbReference>
<evidence type="ECO:0000259" key="15">
    <source>
        <dbReference type="Pfam" id="PF03104"/>
    </source>
</evidence>
<keyword evidence="19" id="KW-1185">Reference proteome</keyword>
<dbReference type="FunFam" id="1.10.132.60:FF:000004">
    <property type="entry name" value="DNA polymerase"/>
    <property type="match status" value="1"/>
</dbReference>
<dbReference type="GO" id="GO:1902975">
    <property type="term" value="P:mitotic DNA replication initiation"/>
    <property type="evidence" value="ECO:0007669"/>
    <property type="project" value="InterPro"/>
</dbReference>
<keyword evidence="11" id="KW-0539">Nucleus</keyword>
<dbReference type="SMART" id="SM00486">
    <property type="entry name" value="POLBc"/>
    <property type="match status" value="1"/>
</dbReference>
<proteinExistence type="inferred from homology"/>
<keyword evidence="3 12" id="KW-0808">Transferase</keyword>
<dbReference type="GO" id="GO:0003887">
    <property type="term" value="F:DNA-directed DNA polymerase activity"/>
    <property type="evidence" value="ECO:0007669"/>
    <property type="project" value="UniProtKB-KW"/>
</dbReference>
<evidence type="ECO:0000313" key="18">
    <source>
        <dbReference type="EMBL" id="KAH9000178.1"/>
    </source>
</evidence>
<comment type="catalytic activity">
    <reaction evidence="12">
        <text>DNA(n) + a 2'-deoxyribonucleoside 5'-triphosphate = DNA(n+1) + diphosphate</text>
        <dbReference type="Rhea" id="RHEA:22508"/>
        <dbReference type="Rhea" id="RHEA-COMP:17339"/>
        <dbReference type="Rhea" id="RHEA-COMP:17340"/>
        <dbReference type="ChEBI" id="CHEBI:33019"/>
        <dbReference type="ChEBI" id="CHEBI:61560"/>
        <dbReference type="ChEBI" id="CHEBI:173112"/>
        <dbReference type="EC" id="2.7.7.7"/>
    </reaction>
</comment>
<evidence type="ECO:0000256" key="13">
    <source>
        <dbReference type="SAM" id="MobiDB-lite"/>
    </source>
</evidence>
<feature type="domain" description="Zinc finger DNA-directed DNA polymerase family B alpha" evidence="16">
    <location>
        <begin position="1262"/>
        <end position="1437"/>
    </location>
</feature>
<evidence type="ECO:0000256" key="1">
    <source>
        <dbReference type="ARBA" id="ARBA00004123"/>
    </source>
</evidence>
<dbReference type="Proteomes" id="UP001201163">
    <property type="component" value="Unassembled WGS sequence"/>
</dbReference>
<feature type="region of interest" description="Disordered" evidence="13">
    <location>
        <begin position="70"/>
        <end position="130"/>
    </location>
</feature>
<dbReference type="Gene3D" id="3.30.420.10">
    <property type="entry name" value="Ribonuclease H-like superfamily/Ribonuclease H"/>
    <property type="match status" value="1"/>
</dbReference>
<feature type="compositionally biased region" description="Basic residues" evidence="13">
    <location>
        <begin position="94"/>
        <end position="109"/>
    </location>
</feature>
<reference evidence="18" key="1">
    <citation type="submission" date="2022-01" db="EMBL/GenBank/DDBJ databases">
        <title>Comparative genomics reveals a dynamic genome evolution in the ectomycorrhizal milk-cap (Lactarius) mushrooms.</title>
        <authorList>
            <consortium name="DOE Joint Genome Institute"/>
            <person name="Lebreton A."/>
            <person name="Tang N."/>
            <person name="Kuo A."/>
            <person name="LaButti K."/>
            <person name="Drula E."/>
            <person name="Barry K."/>
            <person name="Clum A."/>
            <person name="Lipzen A."/>
            <person name="Mousain D."/>
            <person name="Ng V."/>
            <person name="Wang R."/>
            <person name="Wang X."/>
            <person name="Dai Y."/>
            <person name="Henrissat B."/>
            <person name="Grigoriev I.V."/>
            <person name="Guerin-Laguette A."/>
            <person name="Yu F."/>
            <person name="Martin F.M."/>
        </authorList>
    </citation>
    <scope>NUCLEOTIDE SEQUENCE</scope>
    <source>
        <strain evidence="18">QP</strain>
    </source>
</reference>
<dbReference type="PROSITE" id="PS00116">
    <property type="entry name" value="DNA_POLYMERASE_B"/>
    <property type="match status" value="1"/>
</dbReference>
<evidence type="ECO:0000259" key="16">
    <source>
        <dbReference type="Pfam" id="PF08996"/>
    </source>
</evidence>
<evidence type="ECO:0000256" key="12">
    <source>
        <dbReference type="RuleBase" id="RU000442"/>
    </source>
</evidence>
<keyword evidence="6" id="KW-0479">Metal-binding</keyword>
<keyword evidence="5 12" id="KW-0235">DNA replication</keyword>
<keyword evidence="9 12" id="KW-0239">DNA-directed DNA polymerase</keyword>
<dbReference type="Gene3D" id="1.10.3200.20">
    <property type="entry name" value="DNA Polymerase alpha, zinc finger"/>
    <property type="match status" value="1"/>
</dbReference>
<dbReference type="SUPFAM" id="SSF53098">
    <property type="entry name" value="Ribonuclease H-like"/>
    <property type="match status" value="1"/>
</dbReference>
<dbReference type="EMBL" id="JAKELL010000002">
    <property type="protein sequence ID" value="KAH9000178.1"/>
    <property type="molecule type" value="Genomic_DNA"/>
</dbReference>
<dbReference type="Pfam" id="PF03104">
    <property type="entry name" value="DNA_pol_B_exo1"/>
    <property type="match status" value="1"/>
</dbReference>
<evidence type="ECO:0000256" key="10">
    <source>
        <dbReference type="ARBA" id="ARBA00023125"/>
    </source>
</evidence>
<protein>
    <recommendedName>
        <fullName evidence="12">DNA polymerase</fullName>
        <ecNumber evidence="12">2.7.7.7</ecNumber>
    </recommendedName>
</protein>
<dbReference type="InterPro" id="IPR006172">
    <property type="entry name" value="DNA-dir_DNA_pol_B"/>
</dbReference>
<dbReference type="GO" id="GO:0003688">
    <property type="term" value="F:DNA replication origin binding"/>
    <property type="evidence" value="ECO:0007669"/>
    <property type="project" value="TreeGrafter"/>
</dbReference>
<feature type="compositionally biased region" description="Low complexity" evidence="13">
    <location>
        <begin position="173"/>
        <end position="182"/>
    </location>
</feature>
<comment type="similarity">
    <text evidence="2 12">Belongs to the DNA polymerase type-B family.</text>
</comment>
<dbReference type="InterPro" id="IPR043502">
    <property type="entry name" value="DNA/RNA_pol_sf"/>
</dbReference>
<dbReference type="GO" id="GO:0000166">
    <property type="term" value="F:nucleotide binding"/>
    <property type="evidence" value="ECO:0007669"/>
    <property type="project" value="InterPro"/>
</dbReference>
<evidence type="ECO:0000256" key="4">
    <source>
        <dbReference type="ARBA" id="ARBA00022695"/>
    </source>
</evidence>
<dbReference type="InterPro" id="IPR006134">
    <property type="entry name" value="DNA-dir_DNA_pol_B_multi_dom"/>
</dbReference>
<feature type="domain" description="DNA-directed DNA polymerase family B exonuclease" evidence="15">
    <location>
        <begin position="482"/>
        <end position="708"/>
    </location>
</feature>
<evidence type="ECO:0000256" key="5">
    <source>
        <dbReference type="ARBA" id="ARBA00022705"/>
    </source>
</evidence>
<dbReference type="GO" id="GO:0006281">
    <property type="term" value="P:DNA repair"/>
    <property type="evidence" value="ECO:0007669"/>
    <property type="project" value="UniProtKB-ARBA"/>
</dbReference>
<keyword evidence="7" id="KW-0863">Zinc-finger</keyword>
<keyword evidence="10 12" id="KW-0238">DNA-binding</keyword>
<dbReference type="InterPro" id="IPR012337">
    <property type="entry name" value="RNaseH-like_sf"/>
</dbReference>
<dbReference type="Gene3D" id="3.90.1600.10">
    <property type="entry name" value="Palm domain of DNA polymerase"/>
    <property type="match status" value="2"/>
</dbReference>
<dbReference type="InterPro" id="IPR042087">
    <property type="entry name" value="DNA_pol_B_thumb"/>
</dbReference>
<comment type="subcellular location">
    <subcellularLocation>
        <location evidence="1">Nucleus</location>
    </subcellularLocation>
</comment>
<dbReference type="InterPro" id="IPR006133">
    <property type="entry name" value="DNA-dir_DNA_pol_B_exonuc"/>
</dbReference>
<dbReference type="Gene3D" id="3.30.70.2820">
    <property type="match status" value="1"/>
</dbReference>
<dbReference type="PRINTS" id="PR00106">
    <property type="entry name" value="DNAPOLB"/>
</dbReference>
<evidence type="ECO:0000256" key="9">
    <source>
        <dbReference type="ARBA" id="ARBA00022932"/>
    </source>
</evidence>
<keyword evidence="4 12" id="KW-0548">Nucleotidyltransferase</keyword>
<dbReference type="Gene3D" id="2.40.50.730">
    <property type="match status" value="1"/>
</dbReference>
<feature type="domain" description="DNA-directed DNA polymerase family B multifunctional" evidence="14">
    <location>
        <begin position="791"/>
        <end position="1225"/>
    </location>
</feature>
<evidence type="ECO:0000256" key="6">
    <source>
        <dbReference type="ARBA" id="ARBA00022723"/>
    </source>
</evidence>
<evidence type="ECO:0000256" key="8">
    <source>
        <dbReference type="ARBA" id="ARBA00022833"/>
    </source>
</evidence>